<proteinExistence type="predicted"/>
<gene>
    <name evidence="2" type="ORF">BN946_scf185007.g199</name>
</gene>
<dbReference type="OMA" id="HGIPWQS"/>
<organism evidence="2 3">
    <name type="scientific">Pycnoporus cinnabarinus</name>
    <name type="common">Cinnabar-red polypore</name>
    <name type="synonym">Trametes cinnabarina</name>
    <dbReference type="NCBI Taxonomy" id="5643"/>
    <lineage>
        <taxon>Eukaryota</taxon>
        <taxon>Fungi</taxon>
        <taxon>Dikarya</taxon>
        <taxon>Basidiomycota</taxon>
        <taxon>Agaricomycotina</taxon>
        <taxon>Agaricomycetes</taxon>
        <taxon>Polyporales</taxon>
        <taxon>Polyporaceae</taxon>
        <taxon>Trametes</taxon>
    </lineage>
</organism>
<feature type="region of interest" description="Disordered" evidence="1">
    <location>
        <begin position="26"/>
        <end position="51"/>
    </location>
</feature>
<comment type="caution">
    <text evidence="2">The sequence shown here is derived from an EMBL/GenBank/DDBJ whole genome shotgun (WGS) entry which is preliminary data.</text>
</comment>
<reference evidence="2" key="1">
    <citation type="submission" date="2014-01" db="EMBL/GenBank/DDBJ databases">
        <title>The genome of the white-rot fungus Pycnoporus cinnabarinus: a basidiomycete model with a versatile arsenal for lignocellulosic biomass breakdown.</title>
        <authorList>
            <person name="Levasseur A."/>
            <person name="Lomascolo A."/>
            <person name="Ruiz-Duenas F.J."/>
            <person name="Uzan E."/>
            <person name="Piumi F."/>
            <person name="Kues U."/>
            <person name="Ram A.F.J."/>
            <person name="Murat C."/>
            <person name="Haon M."/>
            <person name="Benoit I."/>
            <person name="Arfi Y."/>
            <person name="Chevret D."/>
            <person name="Drula E."/>
            <person name="Kwon M.J."/>
            <person name="Gouret P."/>
            <person name="Lesage-Meessen L."/>
            <person name="Lombard V."/>
            <person name="Mariette J."/>
            <person name="Noirot C."/>
            <person name="Park J."/>
            <person name="Patyshakuliyeva A."/>
            <person name="Wieneger R.A.B."/>
            <person name="Wosten H.A.B."/>
            <person name="Martin F."/>
            <person name="Coutinho P.M."/>
            <person name="de Vries R."/>
            <person name="Martinez A.T."/>
            <person name="Klopp C."/>
            <person name="Pontarotti P."/>
            <person name="Henrissat B."/>
            <person name="Record E."/>
        </authorList>
    </citation>
    <scope>NUCLEOTIDE SEQUENCE [LARGE SCALE GENOMIC DNA]</scope>
    <source>
        <strain evidence="2">BRFM137</strain>
    </source>
</reference>
<feature type="compositionally biased region" description="Low complexity" evidence="1">
    <location>
        <begin position="35"/>
        <end position="51"/>
    </location>
</feature>
<dbReference type="OrthoDB" id="3270558at2759"/>
<accession>A0A060SLM9</accession>
<evidence type="ECO:0000313" key="3">
    <source>
        <dbReference type="Proteomes" id="UP000029665"/>
    </source>
</evidence>
<dbReference type="Proteomes" id="UP000029665">
    <property type="component" value="Unassembled WGS sequence"/>
</dbReference>
<evidence type="ECO:0000313" key="2">
    <source>
        <dbReference type="EMBL" id="CDO73144.1"/>
    </source>
</evidence>
<name>A0A060SLM9_PYCCI</name>
<protein>
    <recommendedName>
        <fullName evidence="4">SAP domain-containing protein</fullName>
    </recommendedName>
</protein>
<evidence type="ECO:0008006" key="4">
    <source>
        <dbReference type="Google" id="ProtNLM"/>
    </source>
</evidence>
<keyword evidence="3" id="KW-1185">Reference proteome</keyword>
<dbReference type="EMBL" id="CCBP010000119">
    <property type="protein sequence ID" value="CDO73144.1"/>
    <property type="molecule type" value="Genomic_DNA"/>
</dbReference>
<evidence type="ECO:0000256" key="1">
    <source>
        <dbReference type="SAM" id="MobiDB-lite"/>
    </source>
</evidence>
<dbReference type="HOGENOM" id="CLU_1478453_0_0_1"/>
<dbReference type="AlphaFoldDB" id="A0A060SLM9"/>
<sequence length="202" mass="22302">MDFATQFQKAYVKATMFSAGVDLYTTRSRSRDSSSDGARSPSRSPVRPARVRCASVPVRGRSGELRPQGYRVCSLDVQLFTATDSSAEENPSHPQRTLIPLCNPTVDTIPAYERVFPLPPALPRSPFRPPCPPGTCHSRLRPVANPLFVRLQVLQNVCREHGIPWQSRKQDILAGGLREKVVGVAWEGVGRSGLGWEVFAAY</sequence>